<accession>A0ABV5JPP8</accession>
<proteinExistence type="inferred from homology"/>
<dbReference type="PANTHER" id="PTHR12128:SF66">
    <property type="entry name" value="4-HYDROXY-2-OXOGLUTARATE ALDOLASE, MITOCHONDRIAL"/>
    <property type="match status" value="1"/>
</dbReference>
<organism evidence="4 5">
    <name type="scientific">Dietzia aerolata</name>
    <dbReference type="NCBI Taxonomy" id="595984"/>
    <lineage>
        <taxon>Bacteria</taxon>
        <taxon>Bacillati</taxon>
        <taxon>Actinomycetota</taxon>
        <taxon>Actinomycetes</taxon>
        <taxon>Mycobacteriales</taxon>
        <taxon>Dietziaceae</taxon>
        <taxon>Dietzia</taxon>
    </lineage>
</organism>
<evidence type="ECO:0000256" key="2">
    <source>
        <dbReference type="ARBA" id="ARBA00023239"/>
    </source>
</evidence>
<dbReference type="PRINTS" id="PR00146">
    <property type="entry name" value="DHPICSNTHASE"/>
</dbReference>
<dbReference type="InterPro" id="IPR002220">
    <property type="entry name" value="DapA-like"/>
</dbReference>
<evidence type="ECO:0000256" key="3">
    <source>
        <dbReference type="PIRNR" id="PIRNR001365"/>
    </source>
</evidence>
<dbReference type="RefSeq" id="WP_182631047.1">
    <property type="nucleotide sequence ID" value="NZ_JAALDM010000025.1"/>
</dbReference>
<evidence type="ECO:0000313" key="4">
    <source>
        <dbReference type="EMBL" id="MFB9259707.1"/>
    </source>
</evidence>
<name>A0ABV5JPP8_9ACTN</name>
<dbReference type="PANTHER" id="PTHR12128">
    <property type="entry name" value="DIHYDRODIPICOLINATE SYNTHASE"/>
    <property type="match status" value="1"/>
</dbReference>
<dbReference type="EMBL" id="JBHMDY010000004">
    <property type="protein sequence ID" value="MFB9259707.1"/>
    <property type="molecule type" value="Genomic_DNA"/>
</dbReference>
<dbReference type="Gene3D" id="3.20.20.70">
    <property type="entry name" value="Aldolase class I"/>
    <property type="match status" value="1"/>
</dbReference>
<dbReference type="CDD" id="cd00408">
    <property type="entry name" value="DHDPS-like"/>
    <property type="match status" value="1"/>
</dbReference>
<protein>
    <submittedName>
        <fullName evidence="4">Dihydrodipicolinate synthase family protein</fullName>
    </submittedName>
</protein>
<sequence>MFSGLSAFPLTPFTGAGPDRGGVPDLDAYARLINHLVRSGVDSIGALGSTGGYAYLNRAQRRSLARTASVAAGAKPVIVGVGALTTRDMLGHVADAEDAGAAGVLVPALGYQPLRAAEVVALFEQVTSETDLPVVVYDNPGTTGFTFTREVLTEIAAMPKVVSVKIPPVSAEVQQACAQVTDLRDAVSRYVALGISGDRAGACGLLAGCDTWYSVLAGVFPRTCAAITRAAQAGDGEQALALSAELDPIWDLYDRFGSYRTVSAIADEIGLVRPESLHRPVLPLAGDEREAVRAALQAVGPRD</sequence>
<comment type="similarity">
    <text evidence="1 3">Belongs to the DapA family.</text>
</comment>
<dbReference type="Proteomes" id="UP001589700">
    <property type="component" value="Unassembled WGS sequence"/>
</dbReference>
<dbReference type="PIRSF" id="PIRSF001365">
    <property type="entry name" value="DHDPS"/>
    <property type="match status" value="1"/>
</dbReference>
<evidence type="ECO:0000313" key="5">
    <source>
        <dbReference type="Proteomes" id="UP001589700"/>
    </source>
</evidence>
<gene>
    <name evidence="4" type="ORF">ACFFVD_07820</name>
</gene>
<dbReference type="Pfam" id="PF00701">
    <property type="entry name" value="DHDPS"/>
    <property type="match status" value="1"/>
</dbReference>
<reference evidence="4 5" key="1">
    <citation type="submission" date="2024-09" db="EMBL/GenBank/DDBJ databases">
        <authorList>
            <person name="Sun Q."/>
            <person name="Mori K."/>
        </authorList>
    </citation>
    <scope>NUCLEOTIDE SEQUENCE [LARGE SCALE GENOMIC DNA]</scope>
    <source>
        <strain evidence="4 5">CCM 7659</strain>
    </source>
</reference>
<dbReference type="InterPro" id="IPR013785">
    <property type="entry name" value="Aldolase_TIM"/>
</dbReference>
<comment type="caution">
    <text evidence="4">The sequence shown here is derived from an EMBL/GenBank/DDBJ whole genome shotgun (WGS) entry which is preliminary data.</text>
</comment>
<evidence type="ECO:0000256" key="1">
    <source>
        <dbReference type="ARBA" id="ARBA00007592"/>
    </source>
</evidence>
<keyword evidence="5" id="KW-1185">Reference proteome</keyword>
<keyword evidence="2 3" id="KW-0456">Lyase</keyword>
<dbReference type="SMART" id="SM01130">
    <property type="entry name" value="DHDPS"/>
    <property type="match status" value="1"/>
</dbReference>
<dbReference type="SUPFAM" id="SSF51569">
    <property type="entry name" value="Aldolase"/>
    <property type="match status" value="1"/>
</dbReference>